<feature type="domain" description="RNA polymerase sigma factor 70 region 4 type 2" evidence="6">
    <location>
        <begin position="123"/>
        <end position="173"/>
    </location>
</feature>
<dbReference type="InterPro" id="IPR039425">
    <property type="entry name" value="RNA_pol_sigma-70-like"/>
</dbReference>
<organism evidence="7 8">
    <name type="scientific">Luteolibacter flavescens</name>
    <dbReference type="NCBI Taxonomy" id="1859460"/>
    <lineage>
        <taxon>Bacteria</taxon>
        <taxon>Pseudomonadati</taxon>
        <taxon>Verrucomicrobiota</taxon>
        <taxon>Verrucomicrobiia</taxon>
        <taxon>Verrucomicrobiales</taxon>
        <taxon>Verrucomicrobiaceae</taxon>
        <taxon>Luteolibacter</taxon>
    </lineage>
</organism>
<name>A0ABT3FUR0_9BACT</name>
<dbReference type="NCBIfam" id="TIGR02937">
    <property type="entry name" value="sigma70-ECF"/>
    <property type="match status" value="1"/>
</dbReference>
<dbReference type="EMBL" id="JAPDDS010000016">
    <property type="protein sequence ID" value="MCW1887295.1"/>
    <property type="molecule type" value="Genomic_DNA"/>
</dbReference>
<keyword evidence="5" id="KW-0804">Transcription</keyword>
<sequence>MHAPSDTHLLASWLETDSEAGFRMIVERYAGLVYMTAKRTGADDAMAKEASQLTFITLARKASSLSRRDSLGGWLHVTSRMQVKNLLQLRKREANKLRNLGVYLNAGASPAPASTWRQIQPVLDQALGALSTRDRETILLRYYRSLSVREVAEVMAISVDAAQKRIDRAMERLRHQLSRHGVATSTSLGAVLLAGFASDAQAAALLAPGLATQALRAAPTAGASGIVGLILSFFQSPVAIVATILLFVAAVALFAPLPHDPSPQATAFAEPQRRRALGSTAFESSTRTVSSSSTAAVERRRLEATYGVEETALSQTLIEQTIQISRGTQSMLTEQILPAYERQGYLPLTAKMSPDLQLTIEQRQKLAALSFQKLRAIAASKLEALDRIAGNNLPAMEILLAGDACARGVMPVETYEALRRDFGPDLTALENPVNIDGSASPIQFGAENPCEDPAFVAGLATFLEPEQLENFVAATTGKLANRTESAVSGQRFFTFATMPPMKLDRISKQIGGSLLIVEGQSEMLQTLAQARQNLLRAD</sequence>
<dbReference type="Pfam" id="PF08281">
    <property type="entry name" value="Sigma70_r4_2"/>
    <property type="match status" value="1"/>
</dbReference>
<dbReference type="Gene3D" id="1.10.10.10">
    <property type="entry name" value="Winged helix-like DNA-binding domain superfamily/Winged helix DNA-binding domain"/>
    <property type="match status" value="1"/>
</dbReference>
<dbReference type="InterPro" id="IPR013324">
    <property type="entry name" value="RNA_pol_sigma_r3/r4-like"/>
</dbReference>
<keyword evidence="3" id="KW-0731">Sigma factor</keyword>
<dbReference type="InterPro" id="IPR036388">
    <property type="entry name" value="WH-like_DNA-bd_sf"/>
</dbReference>
<dbReference type="SUPFAM" id="SSF88946">
    <property type="entry name" value="Sigma2 domain of RNA polymerase sigma factors"/>
    <property type="match status" value="1"/>
</dbReference>
<dbReference type="Gene3D" id="1.10.1740.10">
    <property type="match status" value="1"/>
</dbReference>
<gene>
    <name evidence="7" type="ORF">OKA04_21335</name>
</gene>
<protein>
    <submittedName>
        <fullName evidence="7">Sigma-70 family RNA polymerase sigma factor</fullName>
    </submittedName>
</protein>
<evidence type="ECO:0000256" key="3">
    <source>
        <dbReference type="ARBA" id="ARBA00023082"/>
    </source>
</evidence>
<evidence type="ECO:0000313" key="7">
    <source>
        <dbReference type="EMBL" id="MCW1887295.1"/>
    </source>
</evidence>
<evidence type="ECO:0000259" key="6">
    <source>
        <dbReference type="Pfam" id="PF08281"/>
    </source>
</evidence>
<keyword evidence="2" id="KW-0805">Transcription regulation</keyword>
<dbReference type="PANTHER" id="PTHR43133:SF8">
    <property type="entry name" value="RNA POLYMERASE SIGMA FACTOR HI_1459-RELATED"/>
    <property type="match status" value="1"/>
</dbReference>
<dbReference type="InterPro" id="IPR013249">
    <property type="entry name" value="RNA_pol_sigma70_r4_t2"/>
</dbReference>
<dbReference type="RefSeq" id="WP_264503251.1">
    <property type="nucleotide sequence ID" value="NZ_JAPDDS010000016.1"/>
</dbReference>
<keyword evidence="4" id="KW-0238">DNA-binding</keyword>
<comment type="caution">
    <text evidence="7">The sequence shown here is derived from an EMBL/GenBank/DDBJ whole genome shotgun (WGS) entry which is preliminary data.</text>
</comment>
<dbReference type="PANTHER" id="PTHR43133">
    <property type="entry name" value="RNA POLYMERASE ECF-TYPE SIGMA FACTO"/>
    <property type="match status" value="1"/>
</dbReference>
<evidence type="ECO:0000256" key="4">
    <source>
        <dbReference type="ARBA" id="ARBA00023125"/>
    </source>
</evidence>
<evidence type="ECO:0000256" key="1">
    <source>
        <dbReference type="ARBA" id="ARBA00010641"/>
    </source>
</evidence>
<comment type="similarity">
    <text evidence="1">Belongs to the sigma-70 factor family. ECF subfamily.</text>
</comment>
<dbReference type="InterPro" id="IPR013325">
    <property type="entry name" value="RNA_pol_sigma_r2"/>
</dbReference>
<evidence type="ECO:0000313" key="8">
    <source>
        <dbReference type="Proteomes" id="UP001207930"/>
    </source>
</evidence>
<evidence type="ECO:0000256" key="5">
    <source>
        <dbReference type="ARBA" id="ARBA00023163"/>
    </source>
</evidence>
<dbReference type="Proteomes" id="UP001207930">
    <property type="component" value="Unassembled WGS sequence"/>
</dbReference>
<dbReference type="CDD" id="cd06171">
    <property type="entry name" value="Sigma70_r4"/>
    <property type="match status" value="1"/>
</dbReference>
<keyword evidence="8" id="KW-1185">Reference proteome</keyword>
<accession>A0ABT3FUR0</accession>
<dbReference type="SUPFAM" id="SSF88659">
    <property type="entry name" value="Sigma3 and sigma4 domains of RNA polymerase sigma factors"/>
    <property type="match status" value="1"/>
</dbReference>
<dbReference type="InterPro" id="IPR014284">
    <property type="entry name" value="RNA_pol_sigma-70_dom"/>
</dbReference>
<proteinExistence type="inferred from homology"/>
<evidence type="ECO:0000256" key="2">
    <source>
        <dbReference type="ARBA" id="ARBA00023015"/>
    </source>
</evidence>
<reference evidence="7 8" key="1">
    <citation type="submission" date="2022-10" db="EMBL/GenBank/DDBJ databases">
        <title>Luteolibacter flavescens strain MCCC 1K03193, whole genome shotgun sequencing project.</title>
        <authorList>
            <person name="Zhao G."/>
            <person name="Shen L."/>
        </authorList>
    </citation>
    <scope>NUCLEOTIDE SEQUENCE [LARGE SCALE GENOMIC DNA]</scope>
    <source>
        <strain evidence="7 8">MCCC 1K03193</strain>
    </source>
</reference>